<dbReference type="AlphaFoldDB" id="A0AAP5QI29"/>
<dbReference type="RefSeq" id="WP_106355662.1">
    <property type="nucleotide sequence ID" value="NZ_JANSLM010000018.1"/>
</dbReference>
<sequence>MKIAHFSDLHYSPENLDEADRCFSYAVDDALNRGMDFAVISGDSTDHRLDAHAPALNHLARNIHRLTSSMPVLMLQGTFSHEPPGTLRNFALMGTNHPVFIAERVQQVSLFEGHFFASTGPVFNDEELGSVLRLGADVVFTCLPTVNKGQLAAAVGAKDAATGLEAVLGDYLTAAGRINQQLRAAGIRTVGVSHGTVNGCTTEHGVTMAGFDHEFSLGALFEAGCDAFMLGHIHKCQQWERGGRVVAYPGSIGRFHYGEEGDKGYLMWDVETDDARAQLVPTPSRQTICIDFDGPPDMEKLAAIAADANDKFVRVRWQVDEEHRQSVDRDAIEALFAQSAGLKVEARILPVVRSRAQGISLEATVDRKIERWCEHADVEAAPLVERFQLLDTGDAETIAAGVLARLESVPLAAPEQTDPVAAEVVPAVDDHAFPDATVEVATVAQTSWLDDDLFAA</sequence>
<dbReference type="Gene3D" id="3.60.21.10">
    <property type="match status" value="1"/>
</dbReference>
<name>A0AAP5QI29_9BURK</name>
<dbReference type="PANTHER" id="PTHR30337">
    <property type="entry name" value="COMPONENT OF ATP-DEPENDENT DSDNA EXONUCLEASE"/>
    <property type="match status" value="1"/>
</dbReference>
<protein>
    <submittedName>
        <fullName evidence="1">Metallophosphatase family protein</fullName>
    </submittedName>
</protein>
<gene>
    <name evidence="1" type="ORF">ParKJ_34830</name>
</gene>
<dbReference type="SUPFAM" id="SSF56300">
    <property type="entry name" value="Metallo-dependent phosphatases"/>
    <property type="match status" value="1"/>
</dbReference>
<evidence type="ECO:0000313" key="1">
    <source>
        <dbReference type="EMBL" id="MDT8842614.1"/>
    </source>
</evidence>
<reference evidence="1" key="1">
    <citation type="submission" date="2022-08" db="EMBL/GenBank/DDBJ databases">
        <authorList>
            <person name="Kim S.-J."/>
        </authorList>
    </citation>
    <scope>NUCLEOTIDE SEQUENCE</scope>
    <source>
        <strain evidence="1">KJ</strain>
    </source>
</reference>
<comment type="caution">
    <text evidence="1">The sequence shown here is derived from an EMBL/GenBank/DDBJ whole genome shotgun (WGS) entry which is preliminary data.</text>
</comment>
<proteinExistence type="predicted"/>
<dbReference type="InterPro" id="IPR050535">
    <property type="entry name" value="DNA_Repair-Maintenance_Comp"/>
</dbReference>
<evidence type="ECO:0000313" key="2">
    <source>
        <dbReference type="Proteomes" id="UP001246473"/>
    </source>
</evidence>
<accession>A0AAP5QI29</accession>
<dbReference type="InterPro" id="IPR029052">
    <property type="entry name" value="Metallo-depent_PP-like"/>
</dbReference>
<dbReference type="Proteomes" id="UP001246473">
    <property type="component" value="Unassembled WGS sequence"/>
</dbReference>
<dbReference type="EMBL" id="JANSLM010000018">
    <property type="protein sequence ID" value="MDT8842614.1"/>
    <property type="molecule type" value="Genomic_DNA"/>
</dbReference>
<organism evidence="1 2">
    <name type="scientific">Paraburkholderia fungorum</name>
    <dbReference type="NCBI Taxonomy" id="134537"/>
    <lineage>
        <taxon>Bacteria</taxon>
        <taxon>Pseudomonadati</taxon>
        <taxon>Pseudomonadota</taxon>
        <taxon>Betaproteobacteria</taxon>
        <taxon>Burkholderiales</taxon>
        <taxon>Burkholderiaceae</taxon>
        <taxon>Paraburkholderia</taxon>
    </lineage>
</organism>